<dbReference type="RefSeq" id="WP_166433149.1">
    <property type="nucleotide sequence ID" value="NZ_FOJH01000131.1"/>
</dbReference>
<dbReference type="Proteomes" id="UP000182121">
    <property type="component" value="Unassembled WGS sequence"/>
</dbReference>
<accession>A0A1I2XSJ3</accession>
<evidence type="ECO:0000313" key="1">
    <source>
        <dbReference type="EMBL" id="SEU22783.1"/>
    </source>
</evidence>
<sequence length="131" mass="15556">DRIQSDCCEIIHPLCGQIIHQVGRLLHIMLRIKAMPHTKPPIELINRWPFMYKGWVLIRSDYRNYLPKEDCDIWLTRTDETGDRWMQIVEYRAAEHDIMWDGTIAWMLVTKDDALPTVCDALHEVIIDEVR</sequence>
<reference evidence="1 2" key="1">
    <citation type="submission" date="2016-10" db="EMBL/GenBank/DDBJ databases">
        <authorList>
            <person name="Varghese N."/>
            <person name="Submissions S."/>
        </authorList>
    </citation>
    <scope>NUCLEOTIDE SEQUENCE [LARGE SCALE GENOMIC DNA]</scope>
    <source>
        <strain evidence="1 2">NLAE-zl-C196</strain>
    </source>
</reference>
<protein>
    <submittedName>
        <fullName evidence="1">Uncharacterized protein</fullName>
    </submittedName>
</protein>
<evidence type="ECO:0000313" key="2">
    <source>
        <dbReference type="Proteomes" id="UP000182121"/>
    </source>
</evidence>
<name>A0A1I2XSJ3_9FIRM</name>
<comment type="caution">
    <text evidence="1">The sequence shown here is derived from an EMBL/GenBank/DDBJ whole genome shotgun (WGS) entry which is preliminary data.</text>
</comment>
<gene>
    <name evidence="1" type="ORF">SAMN05216521_11361</name>
</gene>
<feature type="non-terminal residue" evidence="1">
    <location>
        <position position="1"/>
    </location>
</feature>
<dbReference type="EMBL" id="FOIO01000136">
    <property type="protein sequence ID" value="SEU22783.1"/>
    <property type="molecule type" value="Genomic_DNA"/>
</dbReference>
<proteinExistence type="predicted"/>
<dbReference type="AlphaFoldDB" id="A0A1I2XSJ3"/>
<organism evidence="1 2">
    <name type="scientific">Enterocloster clostridioformis</name>
    <dbReference type="NCBI Taxonomy" id="1531"/>
    <lineage>
        <taxon>Bacteria</taxon>
        <taxon>Bacillati</taxon>
        <taxon>Bacillota</taxon>
        <taxon>Clostridia</taxon>
        <taxon>Lachnospirales</taxon>
        <taxon>Lachnospiraceae</taxon>
        <taxon>Enterocloster</taxon>
    </lineage>
</organism>